<keyword evidence="10" id="KW-0902">Two-component regulatory system</keyword>
<evidence type="ECO:0000256" key="8">
    <source>
        <dbReference type="ARBA" id="ARBA00022777"/>
    </source>
</evidence>
<dbReference type="CDD" id="cd00082">
    <property type="entry name" value="HisKA"/>
    <property type="match status" value="1"/>
</dbReference>
<sequence length="452" mass="49488">MSVIDKQERSRIAATLPARVRLLPDGGRLWLIGVSAAVCIAFAVMSDAPWWLSAVAFLALSLTIFVTSVPSSDSRHRADFSANNLRRDLDHRSALLIAALPDPCVVVNRRGVVVMHNEQAASAIVGLRMGEPLSFVLRVPAVTEALRLVLAGGRSPAVHFGERVPIERSFEAFVEPIHVNPSSAGSIPDYVLIILHDETKRQRLETMRVDFIANASHELRTPLASLLGFIETLQGPARNDTPARDRFLGIMRQQALRMSRLIDDLLSLSHIELNAHVRPQAVIDVSSVVAQTVDALSPLANDNQSRLQLTCEGAPFAIRAERDEIYRVFENLIENAIKYGGDGQTVRIIIDREPAQDGFAAAVRVSVVDQGPGIAPEHLPRLTERFYRVDTQTSRAKGGTGLGLAIVKHILARHRARLTINSTLAEGSTFCVRFDEVFQGDASCHPIVKEGS</sequence>
<accession>A0A1W9HWL5</accession>
<dbReference type="Gene3D" id="1.10.287.130">
    <property type="match status" value="1"/>
</dbReference>
<dbReference type="GO" id="GO:0005524">
    <property type="term" value="F:ATP binding"/>
    <property type="evidence" value="ECO:0007669"/>
    <property type="project" value="UniProtKB-KW"/>
</dbReference>
<keyword evidence="8" id="KW-0418">Kinase</keyword>
<evidence type="ECO:0000256" key="1">
    <source>
        <dbReference type="ARBA" id="ARBA00000085"/>
    </source>
</evidence>
<evidence type="ECO:0000256" key="3">
    <source>
        <dbReference type="ARBA" id="ARBA00012438"/>
    </source>
</evidence>
<organism evidence="14 15">
    <name type="scientific">Candidatus Raskinella chloraquaticus</name>
    <dbReference type="NCBI Taxonomy" id="1951219"/>
    <lineage>
        <taxon>Bacteria</taxon>
        <taxon>Pseudomonadati</taxon>
        <taxon>Pseudomonadota</taxon>
        <taxon>Alphaproteobacteria</taxon>
        <taxon>Hyphomicrobiales</taxon>
        <taxon>Phreatobacteraceae</taxon>
        <taxon>Candidatus Raskinella</taxon>
    </lineage>
</organism>
<feature type="domain" description="Histidine kinase" evidence="13">
    <location>
        <begin position="214"/>
        <end position="438"/>
    </location>
</feature>
<keyword evidence="12" id="KW-1133">Transmembrane helix</keyword>
<dbReference type="GO" id="GO:0016036">
    <property type="term" value="P:cellular response to phosphate starvation"/>
    <property type="evidence" value="ECO:0007669"/>
    <property type="project" value="TreeGrafter"/>
</dbReference>
<comment type="subcellular location">
    <subcellularLocation>
        <location evidence="2">Cell membrane</location>
    </subcellularLocation>
</comment>
<dbReference type="InterPro" id="IPR036097">
    <property type="entry name" value="HisK_dim/P_sf"/>
</dbReference>
<keyword evidence="11 12" id="KW-0472">Membrane</keyword>
<dbReference type="GO" id="GO:0004721">
    <property type="term" value="F:phosphoprotein phosphatase activity"/>
    <property type="evidence" value="ECO:0007669"/>
    <property type="project" value="TreeGrafter"/>
</dbReference>
<dbReference type="SUPFAM" id="SSF47384">
    <property type="entry name" value="Homodimeric domain of signal transducing histidine kinase"/>
    <property type="match status" value="1"/>
</dbReference>
<evidence type="ECO:0000256" key="9">
    <source>
        <dbReference type="ARBA" id="ARBA00022840"/>
    </source>
</evidence>
<evidence type="ECO:0000259" key="13">
    <source>
        <dbReference type="PROSITE" id="PS50109"/>
    </source>
</evidence>
<dbReference type="InterPro" id="IPR050351">
    <property type="entry name" value="BphY/WalK/GraS-like"/>
</dbReference>
<keyword evidence="4" id="KW-1003">Cell membrane</keyword>
<evidence type="ECO:0000256" key="7">
    <source>
        <dbReference type="ARBA" id="ARBA00022741"/>
    </source>
</evidence>
<name>A0A1W9HWL5_9HYPH</name>
<dbReference type="Pfam" id="PF00512">
    <property type="entry name" value="HisKA"/>
    <property type="match status" value="1"/>
</dbReference>
<evidence type="ECO:0000256" key="6">
    <source>
        <dbReference type="ARBA" id="ARBA00022679"/>
    </source>
</evidence>
<keyword evidence="12" id="KW-0812">Transmembrane</keyword>
<dbReference type="InterPro" id="IPR003661">
    <property type="entry name" value="HisK_dim/P_dom"/>
</dbReference>
<protein>
    <recommendedName>
        <fullName evidence="3">histidine kinase</fullName>
        <ecNumber evidence="3">2.7.13.3</ecNumber>
    </recommendedName>
</protein>
<dbReference type="PANTHER" id="PTHR45453">
    <property type="entry name" value="PHOSPHATE REGULON SENSOR PROTEIN PHOR"/>
    <property type="match status" value="1"/>
</dbReference>
<dbReference type="STRING" id="1827387.A4S15_10200"/>
<dbReference type="RefSeq" id="WP_376802161.1">
    <property type="nucleotide sequence ID" value="NZ_DBNB01000034.1"/>
</dbReference>
<keyword evidence="6" id="KW-0808">Transferase</keyword>
<dbReference type="InterPro" id="IPR004358">
    <property type="entry name" value="Sig_transdc_His_kin-like_C"/>
</dbReference>
<comment type="catalytic activity">
    <reaction evidence="1">
        <text>ATP + protein L-histidine = ADP + protein N-phospho-L-histidine.</text>
        <dbReference type="EC" id="2.7.13.3"/>
    </reaction>
</comment>
<keyword evidence="5" id="KW-0597">Phosphoprotein</keyword>
<reference evidence="14 15" key="1">
    <citation type="journal article" date="2017" name="Water Res.">
        <title>Comammox in drinking water systems.</title>
        <authorList>
            <person name="Wang Y."/>
            <person name="Ma L."/>
            <person name="Mao Y."/>
            <person name="Jiang X."/>
            <person name="Xia Y."/>
            <person name="Yu K."/>
            <person name="Li B."/>
            <person name="Zhang T."/>
        </authorList>
    </citation>
    <scope>NUCLEOTIDE SEQUENCE [LARGE SCALE GENOMIC DNA]</scope>
    <source>
        <strain evidence="14">SG_bin8</strain>
    </source>
</reference>
<evidence type="ECO:0000256" key="4">
    <source>
        <dbReference type="ARBA" id="ARBA00022475"/>
    </source>
</evidence>
<proteinExistence type="predicted"/>
<keyword evidence="9" id="KW-0067">ATP-binding</keyword>
<dbReference type="AlphaFoldDB" id="A0A1W9HWL5"/>
<dbReference type="FunFam" id="1.10.287.130:FF:000008">
    <property type="entry name" value="Two-component sensor histidine kinase"/>
    <property type="match status" value="1"/>
</dbReference>
<dbReference type="GO" id="GO:0000155">
    <property type="term" value="F:phosphorelay sensor kinase activity"/>
    <property type="evidence" value="ECO:0007669"/>
    <property type="project" value="InterPro"/>
</dbReference>
<dbReference type="InterPro" id="IPR005467">
    <property type="entry name" value="His_kinase_dom"/>
</dbReference>
<dbReference type="InterPro" id="IPR003594">
    <property type="entry name" value="HATPase_dom"/>
</dbReference>
<evidence type="ECO:0000256" key="5">
    <source>
        <dbReference type="ARBA" id="ARBA00022553"/>
    </source>
</evidence>
<dbReference type="Gene3D" id="3.30.565.10">
    <property type="entry name" value="Histidine kinase-like ATPase, C-terminal domain"/>
    <property type="match status" value="1"/>
</dbReference>
<dbReference type="Proteomes" id="UP000192872">
    <property type="component" value="Unassembled WGS sequence"/>
</dbReference>
<evidence type="ECO:0000313" key="15">
    <source>
        <dbReference type="Proteomes" id="UP000192872"/>
    </source>
</evidence>
<keyword evidence="7" id="KW-0547">Nucleotide-binding</keyword>
<dbReference type="Pfam" id="PF02518">
    <property type="entry name" value="HATPase_c"/>
    <property type="match status" value="1"/>
</dbReference>
<dbReference type="SUPFAM" id="SSF55874">
    <property type="entry name" value="ATPase domain of HSP90 chaperone/DNA topoisomerase II/histidine kinase"/>
    <property type="match status" value="1"/>
</dbReference>
<evidence type="ECO:0000256" key="12">
    <source>
        <dbReference type="SAM" id="Phobius"/>
    </source>
</evidence>
<dbReference type="PANTHER" id="PTHR45453:SF1">
    <property type="entry name" value="PHOSPHATE REGULON SENSOR PROTEIN PHOR"/>
    <property type="match status" value="1"/>
</dbReference>
<dbReference type="GO" id="GO:0005886">
    <property type="term" value="C:plasma membrane"/>
    <property type="evidence" value="ECO:0007669"/>
    <property type="project" value="UniProtKB-SubCell"/>
</dbReference>
<feature type="transmembrane region" description="Helical" evidence="12">
    <location>
        <begin position="29"/>
        <end position="45"/>
    </location>
</feature>
<dbReference type="FunFam" id="3.30.565.10:FF:000006">
    <property type="entry name" value="Sensor histidine kinase WalK"/>
    <property type="match status" value="1"/>
</dbReference>
<evidence type="ECO:0000313" key="14">
    <source>
        <dbReference type="EMBL" id="OQW51835.1"/>
    </source>
</evidence>
<gene>
    <name evidence="14" type="ORF">A4S15_10200</name>
</gene>
<dbReference type="SMART" id="SM00388">
    <property type="entry name" value="HisKA"/>
    <property type="match status" value="1"/>
</dbReference>
<dbReference type="PRINTS" id="PR00344">
    <property type="entry name" value="BCTRLSENSOR"/>
</dbReference>
<evidence type="ECO:0000256" key="10">
    <source>
        <dbReference type="ARBA" id="ARBA00023012"/>
    </source>
</evidence>
<dbReference type="EC" id="2.7.13.3" evidence="3"/>
<comment type="caution">
    <text evidence="14">The sequence shown here is derived from an EMBL/GenBank/DDBJ whole genome shotgun (WGS) entry which is preliminary data.</text>
</comment>
<evidence type="ECO:0000256" key="2">
    <source>
        <dbReference type="ARBA" id="ARBA00004236"/>
    </source>
</evidence>
<dbReference type="InterPro" id="IPR036890">
    <property type="entry name" value="HATPase_C_sf"/>
</dbReference>
<dbReference type="PROSITE" id="PS50109">
    <property type="entry name" value="HIS_KIN"/>
    <property type="match status" value="1"/>
</dbReference>
<dbReference type="EMBL" id="LWDL01000017">
    <property type="protein sequence ID" value="OQW51835.1"/>
    <property type="molecule type" value="Genomic_DNA"/>
</dbReference>
<evidence type="ECO:0000256" key="11">
    <source>
        <dbReference type="ARBA" id="ARBA00023136"/>
    </source>
</evidence>
<dbReference type="SMART" id="SM00387">
    <property type="entry name" value="HATPase_c"/>
    <property type="match status" value="1"/>
</dbReference>